<dbReference type="SUPFAM" id="SSF53850">
    <property type="entry name" value="Periplasmic binding protein-like II"/>
    <property type="match status" value="1"/>
</dbReference>
<dbReference type="Proteomes" id="UP001597033">
    <property type="component" value="Unassembled WGS sequence"/>
</dbReference>
<gene>
    <name evidence="5" type="primary">modA</name>
    <name evidence="5" type="ORF">ACFQ2N_05000</name>
</gene>
<dbReference type="InterPro" id="IPR005950">
    <property type="entry name" value="ModA"/>
</dbReference>
<dbReference type="InterPro" id="IPR050682">
    <property type="entry name" value="ModA/WtpA"/>
</dbReference>
<evidence type="ECO:0000256" key="1">
    <source>
        <dbReference type="ARBA" id="ARBA00009175"/>
    </source>
</evidence>
<evidence type="ECO:0000313" key="5">
    <source>
        <dbReference type="EMBL" id="MFD1041708.1"/>
    </source>
</evidence>
<dbReference type="PIRSF" id="PIRSF004846">
    <property type="entry name" value="ModA"/>
    <property type="match status" value="1"/>
</dbReference>
<dbReference type="EMBL" id="JBHTKN010000002">
    <property type="protein sequence ID" value="MFD1041708.1"/>
    <property type="molecule type" value="Genomic_DNA"/>
</dbReference>
<dbReference type="Gene3D" id="3.40.190.10">
    <property type="entry name" value="Periplasmic binding protein-like II"/>
    <property type="match status" value="2"/>
</dbReference>
<sequence>MPATTIPLLRALAMLALGMGMLASPAPARSAERAPLTVFAAASLKESLDEAAAAYQQATGTPVRVSYAASSALARQIEQGAPAQVFASADLEWMDYLQRRNRIDAGSRRHLLGNRLVLVAPQAGAGKVDLSRPGAIAAALGEGRLAIAQTASVPAGKYGRAALESLGQWNGLSARLAETESVRAALMLVARGEAPLGIVYASDAKAEPRVRVVATFPSGSHPPIVYPVAALAAAPAPARDFVRWLSSPAARAIFERRGFDVLD</sequence>
<dbReference type="PANTHER" id="PTHR30632">
    <property type="entry name" value="MOLYBDATE-BINDING PERIPLASMIC PROTEIN"/>
    <property type="match status" value="1"/>
</dbReference>
<organism evidence="5 6">
    <name type="scientific">Pseudoxanthomonas kaohsiungensis</name>
    <dbReference type="NCBI Taxonomy" id="283923"/>
    <lineage>
        <taxon>Bacteria</taxon>
        <taxon>Pseudomonadati</taxon>
        <taxon>Pseudomonadota</taxon>
        <taxon>Gammaproteobacteria</taxon>
        <taxon>Lysobacterales</taxon>
        <taxon>Lysobacteraceae</taxon>
        <taxon>Pseudoxanthomonas</taxon>
    </lineage>
</organism>
<evidence type="ECO:0000313" key="6">
    <source>
        <dbReference type="Proteomes" id="UP001597033"/>
    </source>
</evidence>
<accession>A0ABW3LTC3</accession>
<keyword evidence="3 4" id="KW-0732">Signal</keyword>
<comment type="similarity">
    <text evidence="1">Belongs to the bacterial solute-binding protein ModA family.</text>
</comment>
<feature type="signal peptide" evidence="4">
    <location>
        <begin position="1"/>
        <end position="30"/>
    </location>
</feature>
<dbReference type="Pfam" id="PF13531">
    <property type="entry name" value="SBP_bac_11"/>
    <property type="match status" value="1"/>
</dbReference>
<keyword evidence="2" id="KW-0479">Metal-binding</keyword>
<comment type="caution">
    <text evidence="5">The sequence shown here is derived from an EMBL/GenBank/DDBJ whole genome shotgun (WGS) entry which is preliminary data.</text>
</comment>
<keyword evidence="6" id="KW-1185">Reference proteome</keyword>
<evidence type="ECO:0000256" key="3">
    <source>
        <dbReference type="ARBA" id="ARBA00022729"/>
    </source>
</evidence>
<proteinExistence type="inferred from homology"/>
<evidence type="ECO:0000256" key="4">
    <source>
        <dbReference type="SAM" id="SignalP"/>
    </source>
</evidence>
<dbReference type="PANTHER" id="PTHR30632:SF17">
    <property type="entry name" value="MOLYBDATE-BINDING PROTEIN MODA"/>
    <property type="match status" value="1"/>
</dbReference>
<feature type="chain" id="PRO_5046047100" evidence="4">
    <location>
        <begin position="31"/>
        <end position="263"/>
    </location>
</feature>
<dbReference type="NCBIfam" id="TIGR01256">
    <property type="entry name" value="modA"/>
    <property type="match status" value="1"/>
</dbReference>
<evidence type="ECO:0000256" key="2">
    <source>
        <dbReference type="ARBA" id="ARBA00022723"/>
    </source>
</evidence>
<dbReference type="RefSeq" id="WP_162376469.1">
    <property type="nucleotide sequence ID" value="NZ_JBHTKN010000002.1"/>
</dbReference>
<dbReference type="CDD" id="cd13536">
    <property type="entry name" value="PBP2_EcModA"/>
    <property type="match status" value="1"/>
</dbReference>
<reference evidence="6" key="1">
    <citation type="journal article" date="2019" name="Int. J. Syst. Evol. Microbiol.">
        <title>The Global Catalogue of Microorganisms (GCM) 10K type strain sequencing project: providing services to taxonomists for standard genome sequencing and annotation.</title>
        <authorList>
            <consortium name="The Broad Institute Genomics Platform"/>
            <consortium name="The Broad Institute Genome Sequencing Center for Infectious Disease"/>
            <person name="Wu L."/>
            <person name="Ma J."/>
        </authorList>
    </citation>
    <scope>NUCLEOTIDE SEQUENCE [LARGE SCALE GENOMIC DNA]</scope>
    <source>
        <strain evidence="6">CCUG 55854</strain>
    </source>
</reference>
<name>A0ABW3LTC3_9GAMM</name>
<protein>
    <submittedName>
        <fullName evidence="5">Molybdate ABC transporter substrate-binding protein</fullName>
    </submittedName>
</protein>